<evidence type="ECO:0000259" key="2">
    <source>
        <dbReference type="PROSITE" id="PS50943"/>
    </source>
</evidence>
<dbReference type="InterPro" id="IPR001387">
    <property type="entry name" value="Cro/C1-type_HTH"/>
</dbReference>
<keyword evidence="1" id="KW-0238">DNA-binding</keyword>
<comment type="caution">
    <text evidence="3">The sequence shown here is derived from an EMBL/GenBank/DDBJ whole genome shotgun (WGS) entry which is preliminary data.</text>
</comment>
<proteinExistence type="predicted"/>
<dbReference type="Gene3D" id="1.10.260.40">
    <property type="entry name" value="lambda repressor-like DNA-binding domains"/>
    <property type="match status" value="1"/>
</dbReference>
<evidence type="ECO:0000313" key="3">
    <source>
        <dbReference type="EMBL" id="MBH5329690.1"/>
    </source>
</evidence>
<dbReference type="CDD" id="cd00093">
    <property type="entry name" value="HTH_XRE"/>
    <property type="match status" value="1"/>
</dbReference>
<feature type="domain" description="HTH cro/C1-type" evidence="2">
    <location>
        <begin position="17"/>
        <end position="71"/>
    </location>
</feature>
<dbReference type="Pfam" id="PF01381">
    <property type="entry name" value="HTH_3"/>
    <property type="match status" value="1"/>
</dbReference>
<dbReference type="Proteomes" id="UP000768471">
    <property type="component" value="Unassembled WGS sequence"/>
</dbReference>
<dbReference type="EMBL" id="JACSGR010000006">
    <property type="protein sequence ID" value="MBH5329690.1"/>
    <property type="molecule type" value="Genomic_DNA"/>
</dbReference>
<evidence type="ECO:0000256" key="1">
    <source>
        <dbReference type="ARBA" id="ARBA00023125"/>
    </source>
</evidence>
<name>A0ABS0NBP5_9NEIS</name>
<sequence length="115" mass="13217">MAQLTASAFDAAVGQRIQLRRKEHKMSAEVLSEKIGISQQQLSRYERGENKINLSHLIQIAEILDTPLNWFFIGCCGKPKNNDELKARLDFHWQQFNDQQKQAVVFFLDSLAPSK</sequence>
<dbReference type="SMART" id="SM00530">
    <property type="entry name" value="HTH_XRE"/>
    <property type="match status" value="1"/>
</dbReference>
<keyword evidence="4" id="KW-1185">Reference proteome</keyword>
<accession>A0ABS0NBP5</accession>
<dbReference type="PANTHER" id="PTHR46558">
    <property type="entry name" value="TRACRIPTIONAL REGULATORY PROTEIN-RELATED-RELATED"/>
    <property type="match status" value="1"/>
</dbReference>
<organism evidence="3 4">
    <name type="scientific">Eikenella glucosivorans</name>
    <dbReference type="NCBI Taxonomy" id="2766967"/>
    <lineage>
        <taxon>Bacteria</taxon>
        <taxon>Pseudomonadati</taxon>
        <taxon>Pseudomonadota</taxon>
        <taxon>Betaproteobacteria</taxon>
        <taxon>Neisseriales</taxon>
        <taxon>Neisseriaceae</taxon>
        <taxon>Eikenella</taxon>
    </lineage>
</organism>
<gene>
    <name evidence="3" type="ORF">H9Q10_08420</name>
</gene>
<dbReference type="PROSITE" id="PS50943">
    <property type="entry name" value="HTH_CROC1"/>
    <property type="match status" value="1"/>
</dbReference>
<dbReference type="RefSeq" id="WP_197903523.1">
    <property type="nucleotide sequence ID" value="NZ_JACSGR010000006.1"/>
</dbReference>
<dbReference type="InterPro" id="IPR010982">
    <property type="entry name" value="Lambda_DNA-bd_dom_sf"/>
</dbReference>
<protein>
    <submittedName>
        <fullName evidence="3">Helix-turn-helix transcriptional regulator</fullName>
    </submittedName>
</protein>
<evidence type="ECO:0000313" key="4">
    <source>
        <dbReference type="Proteomes" id="UP000768471"/>
    </source>
</evidence>
<reference evidence="3 4" key="1">
    <citation type="submission" date="2020-09" db="EMBL/GenBank/DDBJ databases">
        <title>Eikenella S3660 sp. nov., isolated from a throat swab.</title>
        <authorList>
            <person name="Buhl M."/>
        </authorList>
    </citation>
    <scope>NUCLEOTIDE SEQUENCE [LARGE SCALE GENOMIC DNA]</scope>
    <source>
        <strain evidence="3 4">S3360</strain>
    </source>
</reference>
<dbReference type="PANTHER" id="PTHR46558:SF3">
    <property type="entry name" value="TRANSCRIPTIONAL REGULATOR"/>
    <property type="match status" value="1"/>
</dbReference>
<dbReference type="SUPFAM" id="SSF47413">
    <property type="entry name" value="lambda repressor-like DNA-binding domains"/>
    <property type="match status" value="1"/>
</dbReference>